<evidence type="ECO:0000313" key="3">
    <source>
        <dbReference type="Proteomes" id="UP000186351"/>
    </source>
</evidence>
<name>A0A1B1S8R3_9BACT</name>
<keyword evidence="3" id="KW-1185">Reference proteome</keyword>
<feature type="signal peptide" evidence="1">
    <location>
        <begin position="1"/>
        <end position="22"/>
    </location>
</feature>
<dbReference type="GeneID" id="65536260"/>
<accession>A0A1Z2XJW8</accession>
<dbReference type="EMBL" id="CP015402">
    <property type="protein sequence ID" value="ANU63187.1"/>
    <property type="molecule type" value="Genomic_DNA"/>
</dbReference>
<keyword evidence="1" id="KW-0732">Signal</keyword>
<evidence type="ECO:0008006" key="4">
    <source>
        <dbReference type="Google" id="ProtNLM"/>
    </source>
</evidence>
<dbReference type="Proteomes" id="UP000186351">
    <property type="component" value="Chromosome"/>
</dbReference>
<dbReference type="RefSeq" id="WP_068960543.1">
    <property type="nucleotide sequence ID" value="NZ_CAMSYG010000075.1"/>
</dbReference>
<reference evidence="3" key="1">
    <citation type="submission" date="2016-04" db="EMBL/GenBank/DDBJ databases">
        <title>Complete Genome Sequences of Twelve Strains of a Stable Defined Moderately Diverse Mouse Microbiota 2 (sDMDMm2).</title>
        <authorList>
            <person name="Uchimura Y."/>
            <person name="Wyss M."/>
            <person name="Brugiroux S."/>
            <person name="Limenitakis J.P."/>
            <person name="Stecher B."/>
            <person name="McCoy K.D."/>
            <person name="Macpherson A.J."/>
        </authorList>
    </citation>
    <scope>NUCLEOTIDE SEQUENCE [LARGE SCALE GENOMIC DNA]</scope>
    <source>
        <strain evidence="3">YL27</strain>
    </source>
</reference>
<evidence type="ECO:0000313" key="2">
    <source>
        <dbReference type="EMBL" id="ANU63187.1"/>
    </source>
</evidence>
<protein>
    <recommendedName>
        <fullName evidence="4">T9SS type A sorting domain-containing protein</fullName>
    </recommendedName>
</protein>
<accession>A0A1B1S8R3</accession>
<proteinExistence type="predicted"/>
<evidence type="ECO:0000256" key="1">
    <source>
        <dbReference type="SAM" id="SignalP"/>
    </source>
</evidence>
<dbReference type="KEGG" id="pary:A4V02_05280"/>
<dbReference type="OrthoDB" id="1093891at2"/>
<feature type="chain" id="PRO_5008529373" description="T9SS type A sorting domain-containing protein" evidence="1">
    <location>
        <begin position="23"/>
        <end position="692"/>
    </location>
</feature>
<sequence>MRKRFLLLAALLGPAVTPSVHALNDVYEIWYITHNEAKDVYTIEIQFPEKYDTTDKESLYIELSKYPDFTFIEKAYKVEKDRHRYFTLNLDPSEIPEGQYYYRAAVYTPGTSWCDFRVYDSPPASSSYNAAKLTKITGTKVSDSQGYCMTVDTNTYEDIPISDDTKLSIESVWLRSGLNGQPLMPTTPPGLNPLNRSELIGTLENCDNSPFDSFSHGAIVSNGTIYIGVGSSCSFHPAVTGKYDNQVNNPSPDRLMLYRYDLATGNFLSTVRIKNKNGNEIDQTGCRMMPWLRVDDAGTPYFMCPPLHSKSGLGSSFQKPTYATAAFTLDLSKIKEVTGGIATLIADTIDFHEDIKLAANETDYMFGTISGDIINKPYRVWGMKYSRSANSNPTDIWDTNIKTWDMANKNSTFPPFKSYTIDVNPFASTEKIFSSYTPKIYPVDNTHVYTHATPALVVGKTDFADYDNYEPAFYELEETEMTATLKNKLSDAITPEMDIAPATDTKRMSGFPVVKIGDITVAAYGHISDNNNATAVQLIQIKDPALGFEPGNIVPLWDLFKETGLSTSLFQALDMTFIPAGEQSETTQSDDSNLLGHLLVYASGGGMGLYRINALENEPVTSIDRIHDDGSIEIKGSSLIINKTAASIDILDMQGRIVKHYDSPACGTYPLPSLAKGVYILRTPTTATKFTI</sequence>
<organism evidence="2 3">
    <name type="scientific">Muribaculum intestinale</name>
    <dbReference type="NCBI Taxonomy" id="1796646"/>
    <lineage>
        <taxon>Bacteria</taxon>
        <taxon>Pseudomonadati</taxon>
        <taxon>Bacteroidota</taxon>
        <taxon>Bacteroidia</taxon>
        <taxon>Bacteroidales</taxon>
        <taxon>Muribaculaceae</taxon>
        <taxon>Muribaculum</taxon>
    </lineage>
</organism>
<gene>
    <name evidence="2" type="ORF">A4V02_05280</name>
</gene>
<dbReference type="AlphaFoldDB" id="A0A1B1S8R3"/>